<evidence type="ECO:0000256" key="7">
    <source>
        <dbReference type="ARBA" id="ARBA00023274"/>
    </source>
</evidence>
<accession>A0ABR2YT63</accession>
<dbReference type="InterPro" id="IPR047867">
    <property type="entry name" value="Ribosomal_uL22_bac/org-type"/>
</dbReference>
<comment type="caution">
    <text evidence="10">The sequence shown here is derived from an EMBL/GenBank/DDBJ whole genome shotgun (WGS) entry which is preliminary data.</text>
</comment>
<comment type="subcellular location">
    <subcellularLocation>
        <location evidence="1">Plastid</location>
    </subcellularLocation>
</comment>
<sequence length="192" mass="21161">MFCGGLHQRCGAPLHAPATRICLPTQFAQFSLKASRSQVRQRKSVEHPVLARAAGAKAALDDGPEATASLKFTKGSAHKLRRVLDQIRGRSYEEALMILEFLPYRACEDILPTLISAAANAKENLKMSKLNLYISECYADSGPAFKRFSHGYKGRAYKILRPTSHLTIKVKERTKRGRAAQPVVAAEPALVE</sequence>
<keyword evidence="4" id="KW-0699">rRNA-binding</keyword>
<evidence type="ECO:0000313" key="11">
    <source>
        <dbReference type="Proteomes" id="UP001491310"/>
    </source>
</evidence>
<evidence type="ECO:0000256" key="9">
    <source>
        <dbReference type="RuleBase" id="RU004005"/>
    </source>
</evidence>
<evidence type="ECO:0000313" key="10">
    <source>
        <dbReference type="EMBL" id="KAK9915008.1"/>
    </source>
</evidence>
<evidence type="ECO:0000256" key="3">
    <source>
        <dbReference type="ARBA" id="ARBA00022640"/>
    </source>
</evidence>
<dbReference type="Proteomes" id="UP001491310">
    <property type="component" value="Unassembled WGS sequence"/>
</dbReference>
<evidence type="ECO:0000256" key="5">
    <source>
        <dbReference type="ARBA" id="ARBA00022884"/>
    </source>
</evidence>
<dbReference type="EMBL" id="JALJOT010000005">
    <property type="protein sequence ID" value="KAK9915008.1"/>
    <property type="molecule type" value="Genomic_DNA"/>
</dbReference>
<protein>
    <recommendedName>
        <fullName evidence="8">Large ribosomal subunit protein uL22c</fullName>
    </recommendedName>
</protein>
<dbReference type="HAMAP" id="MF_01331_B">
    <property type="entry name" value="Ribosomal_uL22_B"/>
    <property type="match status" value="1"/>
</dbReference>
<keyword evidence="5" id="KW-0694">RNA-binding</keyword>
<dbReference type="InterPro" id="IPR036394">
    <property type="entry name" value="Ribosomal_uL22_sf"/>
</dbReference>
<dbReference type="InterPro" id="IPR005727">
    <property type="entry name" value="Ribosomal_uL22_bac/chlpt-type"/>
</dbReference>
<evidence type="ECO:0000256" key="1">
    <source>
        <dbReference type="ARBA" id="ARBA00004474"/>
    </source>
</evidence>
<organism evidence="10 11">
    <name type="scientific">Coccomyxa subellipsoidea</name>
    <dbReference type="NCBI Taxonomy" id="248742"/>
    <lineage>
        <taxon>Eukaryota</taxon>
        <taxon>Viridiplantae</taxon>
        <taxon>Chlorophyta</taxon>
        <taxon>core chlorophytes</taxon>
        <taxon>Trebouxiophyceae</taxon>
        <taxon>Trebouxiophyceae incertae sedis</taxon>
        <taxon>Coccomyxaceae</taxon>
        <taxon>Coccomyxa</taxon>
    </lineage>
</organism>
<dbReference type="SUPFAM" id="SSF54843">
    <property type="entry name" value="Ribosomal protein L22"/>
    <property type="match status" value="1"/>
</dbReference>
<keyword evidence="7 9" id="KW-0687">Ribonucleoprotein</keyword>
<dbReference type="PANTHER" id="PTHR13501">
    <property type="entry name" value="CHLOROPLAST 50S RIBOSOMAL PROTEIN L22-RELATED"/>
    <property type="match status" value="1"/>
</dbReference>
<keyword evidence="11" id="KW-1185">Reference proteome</keyword>
<reference evidence="10 11" key="1">
    <citation type="journal article" date="2024" name="Nat. Commun.">
        <title>Phylogenomics reveals the evolutionary origins of lichenization in chlorophyte algae.</title>
        <authorList>
            <person name="Puginier C."/>
            <person name="Libourel C."/>
            <person name="Otte J."/>
            <person name="Skaloud P."/>
            <person name="Haon M."/>
            <person name="Grisel S."/>
            <person name="Petersen M."/>
            <person name="Berrin J.G."/>
            <person name="Delaux P.M."/>
            <person name="Dal Grande F."/>
            <person name="Keller J."/>
        </authorList>
    </citation>
    <scope>NUCLEOTIDE SEQUENCE [LARGE SCALE GENOMIC DNA]</scope>
    <source>
        <strain evidence="10 11">SAG 216-7</strain>
    </source>
</reference>
<evidence type="ECO:0000256" key="2">
    <source>
        <dbReference type="ARBA" id="ARBA00009451"/>
    </source>
</evidence>
<dbReference type="Pfam" id="PF00237">
    <property type="entry name" value="Ribosomal_L22"/>
    <property type="match status" value="1"/>
</dbReference>
<keyword evidence="3" id="KW-0934">Plastid</keyword>
<dbReference type="Gene3D" id="3.90.470.10">
    <property type="entry name" value="Ribosomal protein L22/L17"/>
    <property type="match status" value="1"/>
</dbReference>
<proteinExistence type="inferred from homology"/>
<keyword evidence="6 9" id="KW-0689">Ribosomal protein</keyword>
<evidence type="ECO:0000256" key="6">
    <source>
        <dbReference type="ARBA" id="ARBA00022980"/>
    </source>
</evidence>
<evidence type="ECO:0000256" key="8">
    <source>
        <dbReference type="ARBA" id="ARBA00035285"/>
    </source>
</evidence>
<name>A0ABR2YT63_9CHLO</name>
<dbReference type="CDD" id="cd00336">
    <property type="entry name" value="Ribosomal_L22"/>
    <property type="match status" value="1"/>
</dbReference>
<comment type="similarity">
    <text evidence="2 9">Belongs to the universal ribosomal protein uL22 family.</text>
</comment>
<dbReference type="PANTHER" id="PTHR13501:SF10">
    <property type="entry name" value="LARGE RIBOSOMAL SUBUNIT PROTEIN UL22M"/>
    <property type="match status" value="1"/>
</dbReference>
<evidence type="ECO:0000256" key="4">
    <source>
        <dbReference type="ARBA" id="ARBA00022730"/>
    </source>
</evidence>
<gene>
    <name evidence="10" type="ORF">WJX75_003546</name>
</gene>
<dbReference type="NCBIfam" id="TIGR01044">
    <property type="entry name" value="rplV_bact"/>
    <property type="match status" value="1"/>
</dbReference>
<dbReference type="InterPro" id="IPR001063">
    <property type="entry name" value="Ribosomal_uL22"/>
</dbReference>